<dbReference type="CDD" id="cd06263">
    <property type="entry name" value="MAM"/>
    <property type="match status" value="1"/>
</dbReference>
<evidence type="ECO:0000256" key="10">
    <source>
        <dbReference type="PROSITE-ProRule" id="PRU01211"/>
    </source>
</evidence>
<gene>
    <name evidence="14" type="ORF">AALO_G00174970</name>
</gene>
<dbReference type="PRINTS" id="PR00020">
    <property type="entry name" value="MAMDOMAIN"/>
</dbReference>
<evidence type="ECO:0000256" key="5">
    <source>
        <dbReference type="ARBA" id="ARBA00022833"/>
    </source>
</evidence>
<dbReference type="InterPro" id="IPR001506">
    <property type="entry name" value="Peptidase_M12A"/>
</dbReference>
<keyword evidence="1 10" id="KW-0645">Protease</keyword>
<dbReference type="InterPro" id="IPR024079">
    <property type="entry name" value="MetalloPept_cat_dom_sf"/>
</dbReference>
<comment type="cofactor">
    <cofactor evidence="10 11">
        <name>Zn(2+)</name>
        <dbReference type="ChEBI" id="CHEBI:29105"/>
    </cofactor>
    <text evidence="10 11">Binds 1 zinc ion per subunit.</text>
</comment>
<dbReference type="InterPro" id="IPR013320">
    <property type="entry name" value="ConA-like_dom_sf"/>
</dbReference>
<evidence type="ECO:0000256" key="7">
    <source>
        <dbReference type="ARBA" id="ARBA00023145"/>
    </source>
</evidence>
<dbReference type="SMART" id="SM00137">
    <property type="entry name" value="MAM"/>
    <property type="match status" value="1"/>
</dbReference>
<dbReference type="Pfam" id="PF22486">
    <property type="entry name" value="MATH_2"/>
    <property type="match status" value="1"/>
</dbReference>
<dbReference type="InterPro" id="IPR002083">
    <property type="entry name" value="MATH/TRAF_dom"/>
</dbReference>
<dbReference type="GO" id="GO:0016020">
    <property type="term" value="C:membrane"/>
    <property type="evidence" value="ECO:0007669"/>
    <property type="project" value="InterPro"/>
</dbReference>
<keyword evidence="2 10" id="KW-0479">Metal-binding</keyword>
<comment type="caution">
    <text evidence="14">The sequence shown here is derived from an EMBL/GenBank/DDBJ whole genome shotgun (WGS) entry which is preliminary data.</text>
</comment>
<feature type="domain" description="MAM" evidence="12">
    <location>
        <begin position="264"/>
        <end position="434"/>
    </location>
</feature>
<evidence type="ECO:0000256" key="6">
    <source>
        <dbReference type="ARBA" id="ARBA00023049"/>
    </source>
</evidence>
<comment type="caution">
    <text evidence="10">Lacks conserved residue(s) required for the propagation of feature annotation.</text>
</comment>
<evidence type="ECO:0000256" key="3">
    <source>
        <dbReference type="ARBA" id="ARBA00022729"/>
    </source>
</evidence>
<dbReference type="Pfam" id="PF00629">
    <property type="entry name" value="MAM"/>
    <property type="match status" value="1"/>
</dbReference>
<dbReference type="Gene3D" id="3.40.390.10">
    <property type="entry name" value="Collagenase (Catalytic Domain)"/>
    <property type="match status" value="1"/>
</dbReference>
<evidence type="ECO:0000313" key="14">
    <source>
        <dbReference type="EMBL" id="KAG5271020.1"/>
    </source>
</evidence>
<evidence type="ECO:0000259" key="13">
    <source>
        <dbReference type="PROSITE" id="PS51864"/>
    </source>
</evidence>
<dbReference type="Gene3D" id="2.60.120.200">
    <property type="match status" value="1"/>
</dbReference>
<proteinExistence type="predicted"/>
<dbReference type="InterPro" id="IPR000998">
    <property type="entry name" value="MAM_dom"/>
</dbReference>
<sequence>MAILNALNGILSNFVKLVLHAVLLSRPTDSGQGEFEDEIHSITEINEGLNLFDGDIVESNSRSSILREDTRWASSVPYLLGNTLDLHSKGIILRAFEQFGLKSCINFTPWQNEDYFIKLQKFGGCYSNVGKVSPGGQTVSIGHGCAVVHIVEHELLHALGFHHEQSRYDRDDHVAIIWENVKEGFEHNFNKVSEDSSSLLSTSYDYTSVMHYSADALTNGNGFTIITKQPEFQDVIGKSIEMSSTDTLELNRLYHCKASVSFLDHCSFDDDSMCGMSVCSKSSVRWERVRRADGGPRSDHTYLGTSSKGNDFFMHFSTMTGEKGDSARLSTRRMTPGRSCQVQCLQFYYYYSGSKTDLLNIYIREFDSAEDAEGTHKLMGQITGSPADNWQLHHVPLNASKTFQVEFEAYKGTGESIGGFSVDDINLSETECPHETWQIRNFEEFLNNNQPFLFSPRYYSTDSYGFQIILVRSPRAISLFIRLVSGDYDDKLEWPLAWRQITFLMLDQNPHMQLRMSQQRSLTTDPIVMNNNGDFYWGNPREVGSLFEEGGETFFASNLYGIRIFMTLEDLRKRDFLKGGDAIFSFTMQDLRPLLTINSLPCARIPQQNFTAVPGESADDGACSGVTSTTIATPTTTTPSSCVSILCSFSPKMVCSPLILLITLYLLLND</sequence>
<feature type="binding site" evidence="10">
    <location>
        <position position="163"/>
    </location>
    <ligand>
        <name>Zn(2+)</name>
        <dbReference type="ChEBI" id="CHEBI:29105"/>
        <note>catalytic</note>
    </ligand>
</feature>
<dbReference type="Proteomes" id="UP000823561">
    <property type="component" value="Chromosome 13"/>
</dbReference>
<keyword evidence="7" id="KW-0865">Zymogen</keyword>
<feature type="active site" evidence="10">
    <location>
        <position position="154"/>
    </location>
</feature>
<feature type="binding site" evidence="10">
    <location>
        <position position="153"/>
    </location>
    <ligand>
        <name>Zn(2+)</name>
        <dbReference type="ChEBI" id="CHEBI:29105"/>
        <note>catalytic</note>
    </ligand>
</feature>
<evidence type="ECO:0000256" key="11">
    <source>
        <dbReference type="RuleBase" id="RU361183"/>
    </source>
</evidence>
<dbReference type="FunFam" id="3.40.390.10:FF:000015">
    <property type="entry name" value="Meprin A subunit"/>
    <property type="match status" value="1"/>
</dbReference>
<feature type="binding site" evidence="10">
    <location>
        <position position="157"/>
    </location>
    <ligand>
        <name>Zn(2+)</name>
        <dbReference type="ChEBI" id="CHEBI:29105"/>
        <note>catalytic</note>
    </ligand>
</feature>
<keyword evidence="4 10" id="KW-0378">Hydrolase</keyword>
<evidence type="ECO:0000256" key="8">
    <source>
        <dbReference type="ARBA" id="ARBA00023157"/>
    </source>
</evidence>
<keyword evidence="15" id="KW-1185">Reference proteome</keyword>
<reference evidence="14" key="1">
    <citation type="submission" date="2020-10" db="EMBL/GenBank/DDBJ databases">
        <title>Chromosome-scale genome assembly of the Allis shad, Alosa alosa.</title>
        <authorList>
            <person name="Margot Z."/>
            <person name="Christophe K."/>
            <person name="Cabau C."/>
            <person name="Louis A."/>
            <person name="Berthelot C."/>
            <person name="Parey E."/>
            <person name="Roest Crollius H."/>
            <person name="Montfort J."/>
            <person name="Robinson-Rechavi M."/>
            <person name="Bucao C."/>
            <person name="Bouchez O."/>
            <person name="Gislard M."/>
            <person name="Lluch J."/>
            <person name="Milhes M."/>
            <person name="Lampietro C."/>
            <person name="Lopez Roques C."/>
            <person name="Donnadieu C."/>
            <person name="Braasch I."/>
            <person name="Desvignes T."/>
            <person name="Postlethwait J."/>
            <person name="Bobe J."/>
            <person name="Guiguen Y."/>
        </authorList>
    </citation>
    <scope>NUCLEOTIDE SEQUENCE</scope>
    <source>
        <strain evidence="14">M-15738</strain>
        <tissue evidence="14">Blood</tissue>
    </source>
</reference>
<dbReference type="AlphaFoldDB" id="A0AAV6G7T7"/>
<evidence type="ECO:0000256" key="1">
    <source>
        <dbReference type="ARBA" id="ARBA00022670"/>
    </source>
</evidence>
<dbReference type="SUPFAM" id="SSF49599">
    <property type="entry name" value="TRAF domain-like"/>
    <property type="match status" value="1"/>
</dbReference>
<keyword evidence="5 10" id="KW-0862">Zinc</keyword>
<dbReference type="PANTHER" id="PTHR10127">
    <property type="entry name" value="DISCOIDIN, CUB, EGF, LAMININ , AND ZINC METALLOPROTEASE DOMAIN CONTAINING"/>
    <property type="match status" value="1"/>
</dbReference>
<dbReference type="EMBL" id="JADWDJ010000013">
    <property type="protein sequence ID" value="KAG5271020.1"/>
    <property type="molecule type" value="Genomic_DNA"/>
</dbReference>
<dbReference type="SMART" id="SM00235">
    <property type="entry name" value="ZnMc"/>
    <property type="match status" value="1"/>
</dbReference>
<evidence type="ECO:0000256" key="9">
    <source>
        <dbReference type="ARBA" id="ARBA00023180"/>
    </source>
</evidence>
<organism evidence="14 15">
    <name type="scientific">Alosa alosa</name>
    <name type="common">allis shad</name>
    <dbReference type="NCBI Taxonomy" id="278164"/>
    <lineage>
        <taxon>Eukaryota</taxon>
        <taxon>Metazoa</taxon>
        <taxon>Chordata</taxon>
        <taxon>Craniata</taxon>
        <taxon>Vertebrata</taxon>
        <taxon>Euteleostomi</taxon>
        <taxon>Actinopterygii</taxon>
        <taxon>Neopterygii</taxon>
        <taxon>Teleostei</taxon>
        <taxon>Clupei</taxon>
        <taxon>Clupeiformes</taxon>
        <taxon>Clupeoidei</taxon>
        <taxon>Clupeidae</taxon>
        <taxon>Alosa</taxon>
    </lineage>
</organism>
<dbReference type="SUPFAM" id="SSF55486">
    <property type="entry name" value="Metalloproteases ('zincins'), catalytic domain"/>
    <property type="match status" value="1"/>
</dbReference>
<keyword evidence="3" id="KW-0732">Signal</keyword>
<evidence type="ECO:0000259" key="12">
    <source>
        <dbReference type="PROSITE" id="PS50060"/>
    </source>
</evidence>
<keyword evidence="8" id="KW-1015">Disulfide bond</keyword>
<dbReference type="GO" id="GO:0008270">
    <property type="term" value="F:zinc ion binding"/>
    <property type="evidence" value="ECO:0007669"/>
    <property type="project" value="UniProtKB-UniRule"/>
</dbReference>
<name>A0AAV6G7T7_9TELE</name>
<evidence type="ECO:0000256" key="4">
    <source>
        <dbReference type="ARBA" id="ARBA00022801"/>
    </source>
</evidence>
<feature type="domain" description="Peptidase M12A" evidence="13">
    <location>
        <begin position="63"/>
        <end position="257"/>
    </location>
</feature>
<dbReference type="PANTHER" id="PTHR10127:SF903">
    <property type="entry name" value="MEPRIN A SUBUNIT"/>
    <property type="match status" value="1"/>
</dbReference>
<dbReference type="PROSITE" id="PS51864">
    <property type="entry name" value="ASTACIN"/>
    <property type="match status" value="1"/>
</dbReference>
<evidence type="ECO:0000256" key="2">
    <source>
        <dbReference type="ARBA" id="ARBA00022723"/>
    </source>
</evidence>
<dbReference type="InterPro" id="IPR008974">
    <property type="entry name" value="TRAF-like"/>
</dbReference>
<evidence type="ECO:0000313" key="15">
    <source>
        <dbReference type="Proteomes" id="UP000823561"/>
    </source>
</evidence>
<dbReference type="InterPro" id="IPR006026">
    <property type="entry name" value="Peptidase_Metallo"/>
</dbReference>
<dbReference type="GO" id="GO:0006508">
    <property type="term" value="P:proteolysis"/>
    <property type="evidence" value="ECO:0007669"/>
    <property type="project" value="UniProtKB-KW"/>
</dbReference>
<dbReference type="SUPFAM" id="SSF49899">
    <property type="entry name" value="Concanavalin A-like lectins/glucanases"/>
    <property type="match status" value="1"/>
</dbReference>
<accession>A0AAV6G7T7</accession>
<keyword evidence="6 10" id="KW-0482">Metalloprotease</keyword>
<dbReference type="GO" id="GO:0004222">
    <property type="term" value="F:metalloendopeptidase activity"/>
    <property type="evidence" value="ECO:0007669"/>
    <property type="project" value="UniProtKB-UniRule"/>
</dbReference>
<protein>
    <recommendedName>
        <fullName evidence="11">Metalloendopeptidase</fullName>
        <ecNumber evidence="11">3.4.24.-</ecNumber>
    </recommendedName>
</protein>
<dbReference type="Pfam" id="PF01400">
    <property type="entry name" value="Astacin"/>
    <property type="match status" value="1"/>
</dbReference>
<dbReference type="PROSITE" id="PS50060">
    <property type="entry name" value="MAM_2"/>
    <property type="match status" value="1"/>
</dbReference>
<keyword evidence="9" id="KW-0325">Glycoprotein</keyword>
<dbReference type="Gene3D" id="2.60.210.10">
    <property type="entry name" value="Apoptosis, Tumor Necrosis Factor Receptor Associated Protein 2, Chain A"/>
    <property type="match status" value="1"/>
</dbReference>
<dbReference type="EC" id="3.4.24.-" evidence="11"/>
<dbReference type="PRINTS" id="PR00480">
    <property type="entry name" value="ASTACIN"/>
</dbReference>
<dbReference type="FunFam" id="2.60.210.10:FF:000009">
    <property type="entry name" value="Meprin A subunit"/>
    <property type="match status" value="1"/>
</dbReference>